<reference evidence="1 2" key="1">
    <citation type="submission" date="2009-01" db="EMBL/GenBank/DDBJ databases">
        <authorList>
            <person name="Qin X."/>
            <person name="Bachman B."/>
            <person name="Battles P."/>
            <person name="Bell A."/>
            <person name="Bess C."/>
            <person name="Bickham C."/>
            <person name="Chaboub L."/>
            <person name="Chen D."/>
            <person name="Coyle M."/>
            <person name="Deiros D.R."/>
            <person name="Dinh H."/>
            <person name="Forbes L."/>
            <person name="Fowler G."/>
            <person name="Francisco L."/>
            <person name="Fu Q."/>
            <person name="Gubbala S."/>
            <person name="Hale W."/>
            <person name="Han Y."/>
            <person name="Hemphill L."/>
            <person name="Highlander S.K."/>
            <person name="Hirani K."/>
            <person name="Hogues M."/>
            <person name="Jackson L."/>
            <person name="Jakkamsetti A."/>
            <person name="Javaid M."/>
            <person name="Jiang H."/>
            <person name="Korchina V."/>
            <person name="Kovar C."/>
            <person name="Lara F."/>
            <person name="Lee S."/>
            <person name="Mata R."/>
            <person name="Mathew T."/>
            <person name="Moen C."/>
            <person name="Morales K."/>
            <person name="Munidasa M."/>
            <person name="Nazareth L."/>
            <person name="Ngo R."/>
            <person name="Nguyen L."/>
            <person name="Okwuonu G."/>
            <person name="Ongeri F."/>
            <person name="Patil S."/>
            <person name="Petrosino J."/>
            <person name="Pham C."/>
            <person name="Pham P."/>
            <person name="Pu L.-L."/>
            <person name="Puazo M."/>
            <person name="Raj R."/>
            <person name="Reid J."/>
            <person name="Rouhana J."/>
            <person name="Saada N."/>
            <person name="Shang Y."/>
            <person name="Simmons D."/>
            <person name="Thornton R."/>
            <person name="Warren J."/>
            <person name="Weissenberger G."/>
            <person name="Zhang J."/>
            <person name="Zhang L."/>
            <person name="Zhou C."/>
            <person name="Zhu D."/>
            <person name="Muzny D."/>
            <person name="Worley K."/>
            <person name="Gibbs R."/>
        </authorList>
    </citation>
    <scope>NUCLEOTIDE SEQUENCE [LARGE SCALE GENOMIC DNA]</scope>
    <source>
        <strain evidence="1 2">ATCC 51866</strain>
    </source>
</reference>
<accession>A0ABM9XKY9</accession>
<feature type="non-terminal residue" evidence="1">
    <location>
        <position position="1"/>
    </location>
</feature>
<name>A0ABM9XKY9_9CORY</name>
<keyword evidence="2" id="KW-1185">Reference proteome</keyword>
<protein>
    <submittedName>
        <fullName evidence="1">Uncharacterized protein</fullName>
    </submittedName>
</protein>
<proteinExistence type="predicted"/>
<feature type="non-terminal residue" evidence="1">
    <location>
        <position position="83"/>
    </location>
</feature>
<dbReference type="EMBL" id="ACHF01000133">
    <property type="protein sequence ID" value="EEI61787.1"/>
    <property type="molecule type" value="Genomic_DNA"/>
</dbReference>
<dbReference type="Proteomes" id="UP000006237">
    <property type="component" value="Unassembled WGS sequence"/>
</dbReference>
<evidence type="ECO:0000313" key="1">
    <source>
        <dbReference type="EMBL" id="EEI61787.1"/>
    </source>
</evidence>
<gene>
    <name evidence="1" type="ORF">HMPREF0293_2726</name>
</gene>
<organism evidence="1 2">
    <name type="scientific">Corynebacterium glucuronolyticum ATCC 51866</name>
    <dbReference type="NCBI Taxonomy" id="548478"/>
    <lineage>
        <taxon>Bacteria</taxon>
        <taxon>Bacillati</taxon>
        <taxon>Actinomycetota</taxon>
        <taxon>Actinomycetes</taxon>
        <taxon>Mycobacteriales</taxon>
        <taxon>Corynebacteriaceae</taxon>
        <taxon>Corynebacterium</taxon>
    </lineage>
</organism>
<evidence type="ECO:0000313" key="2">
    <source>
        <dbReference type="Proteomes" id="UP000006237"/>
    </source>
</evidence>
<sequence>WAGVDGDAELHPGETDGTTLGARVHVQFQWPTEGRFPVFQAIDSHHVTVLRFIQIIIVNAIVVVTQHHQVFRHRLPTMLHRFN</sequence>
<comment type="caution">
    <text evidence="1">The sequence shown here is derived from an EMBL/GenBank/DDBJ whole genome shotgun (WGS) entry which is preliminary data.</text>
</comment>